<organism evidence="5 6">
    <name type="scientific">Bifidobacterium cuniculi</name>
    <dbReference type="NCBI Taxonomy" id="1688"/>
    <lineage>
        <taxon>Bacteria</taxon>
        <taxon>Bacillati</taxon>
        <taxon>Actinomycetota</taxon>
        <taxon>Actinomycetes</taxon>
        <taxon>Bifidobacteriales</taxon>
        <taxon>Bifidobacteriaceae</taxon>
        <taxon>Bifidobacterium</taxon>
    </lineage>
</organism>
<keyword evidence="2" id="KW-0547">Nucleotide-binding</keyword>
<dbReference type="InterPro" id="IPR003439">
    <property type="entry name" value="ABC_transporter-like_ATP-bd"/>
</dbReference>
<proteinExistence type="predicted"/>
<keyword evidence="6" id="KW-1185">Reference proteome</keyword>
<evidence type="ECO:0000256" key="1">
    <source>
        <dbReference type="ARBA" id="ARBA00022448"/>
    </source>
</evidence>
<keyword evidence="3 5" id="KW-0067">ATP-binding</keyword>
<dbReference type="Pfam" id="PF00005">
    <property type="entry name" value="ABC_tran"/>
    <property type="match status" value="1"/>
</dbReference>
<reference evidence="5 6" key="1">
    <citation type="submission" date="2014-03" db="EMBL/GenBank/DDBJ databases">
        <title>Genomics of Bifidobacteria.</title>
        <authorList>
            <person name="Ventura M."/>
            <person name="Milani C."/>
            <person name="Lugli G.A."/>
        </authorList>
    </citation>
    <scope>NUCLEOTIDE SEQUENCE [LARGE SCALE GENOMIC DNA]</scope>
    <source>
        <strain evidence="5 6">LMG 10738</strain>
    </source>
</reference>
<dbReference type="InterPro" id="IPR015854">
    <property type="entry name" value="ABC_transpr_LolD-like"/>
</dbReference>
<dbReference type="CDD" id="cd03255">
    <property type="entry name" value="ABC_MJ0796_LolCDE_FtsE"/>
    <property type="match status" value="1"/>
</dbReference>
<dbReference type="PROSITE" id="PS50893">
    <property type="entry name" value="ABC_TRANSPORTER_2"/>
    <property type="match status" value="1"/>
</dbReference>
<name>A0A087B3C1_9BIFI</name>
<evidence type="ECO:0000313" key="5">
    <source>
        <dbReference type="EMBL" id="KFI65521.1"/>
    </source>
</evidence>
<dbReference type="GO" id="GO:0022857">
    <property type="term" value="F:transmembrane transporter activity"/>
    <property type="evidence" value="ECO:0007669"/>
    <property type="project" value="TreeGrafter"/>
</dbReference>
<evidence type="ECO:0000256" key="3">
    <source>
        <dbReference type="ARBA" id="ARBA00022840"/>
    </source>
</evidence>
<dbReference type="SUPFAM" id="SSF52540">
    <property type="entry name" value="P-loop containing nucleoside triphosphate hydrolases"/>
    <property type="match status" value="1"/>
</dbReference>
<dbReference type="AlphaFoldDB" id="A0A087B3C1"/>
<dbReference type="eggNOG" id="COG1136">
    <property type="taxonomic scope" value="Bacteria"/>
</dbReference>
<comment type="caution">
    <text evidence="5">The sequence shown here is derived from an EMBL/GenBank/DDBJ whole genome shotgun (WGS) entry which is preliminary data.</text>
</comment>
<gene>
    <name evidence="5" type="ORF">BCUN_0013</name>
</gene>
<dbReference type="PROSITE" id="PS00211">
    <property type="entry name" value="ABC_TRANSPORTER_1"/>
    <property type="match status" value="1"/>
</dbReference>
<keyword evidence="5" id="KW-0449">Lipoprotein</keyword>
<dbReference type="GO" id="GO:0005886">
    <property type="term" value="C:plasma membrane"/>
    <property type="evidence" value="ECO:0007669"/>
    <property type="project" value="TreeGrafter"/>
</dbReference>
<dbReference type="InterPro" id="IPR017911">
    <property type="entry name" value="MacB-like_ATP-bd"/>
</dbReference>
<dbReference type="GO" id="GO:0005524">
    <property type="term" value="F:ATP binding"/>
    <property type="evidence" value="ECO:0007669"/>
    <property type="project" value="UniProtKB-KW"/>
</dbReference>
<evidence type="ECO:0000313" key="6">
    <source>
        <dbReference type="Proteomes" id="UP000029067"/>
    </source>
</evidence>
<dbReference type="InterPro" id="IPR017871">
    <property type="entry name" value="ABC_transporter-like_CS"/>
</dbReference>
<evidence type="ECO:0000256" key="2">
    <source>
        <dbReference type="ARBA" id="ARBA00022741"/>
    </source>
</evidence>
<accession>A0A087B3C1</accession>
<dbReference type="Proteomes" id="UP000029067">
    <property type="component" value="Unassembled WGS sequence"/>
</dbReference>
<dbReference type="GO" id="GO:0016887">
    <property type="term" value="F:ATP hydrolysis activity"/>
    <property type="evidence" value="ECO:0007669"/>
    <property type="project" value="InterPro"/>
</dbReference>
<feature type="domain" description="ABC transporter" evidence="4">
    <location>
        <begin position="1"/>
        <end position="203"/>
    </location>
</feature>
<dbReference type="InterPro" id="IPR003593">
    <property type="entry name" value="AAA+_ATPase"/>
</dbReference>
<dbReference type="SMART" id="SM00382">
    <property type="entry name" value="AAA"/>
    <property type="match status" value="1"/>
</dbReference>
<dbReference type="InterPro" id="IPR027417">
    <property type="entry name" value="P-loop_NTPase"/>
</dbReference>
<dbReference type="PANTHER" id="PTHR24220">
    <property type="entry name" value="IMPORT ATP-BINDING PROTEIN"/>
    <property type="match status" value="1"/>
</dbReference>
<keyword evidence="1" id="KW-0813">Transport</keyword>
<keyword evidence="5" id="KW-0378">Hydrolase</keyword>
<dbReference type="STRING" id="1688.BCUN_0013"/>
<dbReference type="EMBL" id="JGYV01000001">
    <property type="protein sequence ID" value="KFI65521.1"/>
    <property type="molecule type" value="Genomic_DNA"/>
</dbReference>
<evidence type="ECO:0000259" key="4">
    <source>
        <dbReference type="PROSITE" id="PS50893"/>
    </source>
</evidence>
<dbReference type="Gene3D" id="3.40.50.300">
    <property type="entry name" value="P-loop containing nucleotide triphosphate hydrolases"/>
    <property type="match status" value="1"/>
</dbReference>
<dbReference type="EC" id="3.6.3.25" evidence="5"/>
<protein>
    <submittedName>
        <fullName evidence="5">Lipoprotein-releasing system ATP-binding protein LolD</fullName>
        <ecNumber evidence="5">3.6.3.25</ecNumber>
    </submittedName>
</protein>
<sequence length="203" mass="21666">MRDATFELDEGQSVAVTGPSGSGKSTLLSIMGLLDSPTTGTYELCGQDVTHASRARRGVLRRDYVGFVFQAFHLVEHLTVLENVLVGLTIRGCHGAQARGLALDALDRVGLGGKDSRRPLDLSGGERQRVAIARAVALPPRLLLCDEPTGNLDSRNSQLVVELLHDVTGPRTALVLVTHDEAVARSCARRLAVHDGVVQEEGA</sequence>